<dbReference type="GO" id="GO:0005886">
    <property type="term" value="C:plasma membrane"/>
    <property type="evidence" value="ECO:0007669"/>
    <property type="project" value="UniProtKB-SubCell"/>
</dbReference>
<feature type="transmembrane region" description="Helical" evidence="6">
    <location>
        <begin position="214"/>
        <end position="233"/>
    </location>
</feature>
<evidence type="ECO:0000256" key="1">
    <source>
        <dbReference type="ARBA" id="ARBA00004370"/>
    </source>
</evidence>
<dbReference type="InterPro" id="IPR002994">
    <property type="entry name" value="Surf1/Shy1"/>
</dbReference>
<dbReference type="AlphaFoldDB" id="A0A553K2K2"/>
<evidence type="ECO:0000256" key="7">
    <source>
        <dbReference type="SAM" id="MobiDB-lite"/>
    </source>
</evidence>
<evidence type="ECO:0000256" key="8">
    <source>
        <dbReference type="SAM" id="SignalP"/>
    </source>
</evidence>
<feature type="compositionally biased region" description="Basic and acidic residues" evidence="7">
    <location>
        <begin position="250"/>
        <end position="259"/>
    </location>
</feature>
<name>A0A553K2K2_9ACTN</name>
<keyword evidence="5 6" id="KW-0472">Membrane</keyword>
<organism evidence="9 10">
    <name type="scientific">Tessaracoccus rhinocerotis</name>
    <dbReference type="NCBI Taxonomy" id="1689449"/>
    <lineage>
        <taxon>Bacteria</taxon>
        <taxon>Bacillati</taxon>
        <taxon>Actinomycetota</taxon>
        <taxon>Actinomycetes</taxon>
        <taxon>Propionibacteriales</taxon>
        <taxon>Propionibacteriaceae</taxon>
        <taxon>Tessaracoccus</taxon>
    </lineage>
</organism>
<evidence type="ECO:0000313" key="9">
    <source>
        <dbReference type="EMBL" id="TRY18950.1"/>
    </source>
</evidence>
<dbReference type="Pfam" id="PF02104">
    <property type="entry name" value="SURF1"/>
    <property type="match status" value="1"/>
</dbReference>
<protein>
    <recommendedName>
        <fullName evidence="6">SURF1-like protein</fullName>
    </recommendedName>
</protein>
<feature type="region of interest" description="Disordered" evidence="7">
    <location>
        <begin position="250"/>
        <end position="269"/>
    </location>
</feature>
<keyword evidence="4 6" id="KW-1133">Transmembrane helix</keyword>
<keyword evidence="10" id="KW-1185">Reference proteome</keyword>
<dbReference type="CDD" id="cd06662">
    <property type="entry name" value="SURF1"/>
    <property type="match status" value="1"/>
</dbReference>
<gene>
    <name evidence="9" type="ORF">FOJ82_07570</name>
</gene>
<keyword evidence="6" id="KW-1003">Cell membrane</keyword>
<proteinExistence type="inferred from homology"/>
<dbReference type="OrthoDB" id="9807214at2"/>
<feature type="chain" id="PRO_5021788009" description="SURF1-like protein" evidence="8">
    <location>
        <begin position="22"/>
        <end position="269"/>
    </location>
</feature>
<accession>A0A553K2K2</accession>
<evidence type="ECO:0000256" key="4">
    <source>
        <dbReference type="ARBA" id="ARBA00022989"/>
    </source>
</evidence>
<comment type="caution">
    <text evidence="9">The sequence shown here is derived from an EMBL/GenBank/DDBJ whole genome shotgun (WGS) entry which is preliminary data.</text>
</comment>
<sequence>MKKMILRWVALAVFLSLVAFACVKLGEWQLDRLEQRREGNSAVVANEGLAPVPYREVMGSPIADDEQWQRVELTGSYTGEQYQVRYRNYDDSAGIEVAAVFETLEGDSVLVDRGFIARQAGQPDTEVLPEPPTGEVAVMGYVHRDEQGDETAVVPHDFKVRLINSEAIGASLGRVLLPGYVILATSDPANGEALVPMEPPTLDEGNHFSYALQWFAFGGIALIGIGVLIRADLQDRKKARQRAEKRARLAEARARRTEREAEEVTSAAD</sequence>
<evidence type="ECO:0000256" key="6">
    <source>
        <dbReference type="RuleBase" id="RU363076"/>
    </source>
</evidence>
<dbReference type="Proteomes" id="UP000317638">
    <property type="component" value="Unassembled WGS sequence"/>
</dbReference>
<comment type="caution">
    <text evidence="6">Lacks conserved residue(s) required for the propagation of feature annotation.</text>
</comment>
<dbReference type="PANTHER" id="PTHR23427">
    <property type="entry name" value="SURFEIT LOCUS PROTEIN"/>
    <property type="match status" value="1"/>
</dbReference>
<keyword evidence="8" id="KW-0732">Signal</keyword>
<dbReference type="PANTHER" id="PTHR23427:SF2">
    <property type="entry name" value="SURFEIT LOCUS PROTEIN 1"/>
    <property type="match status" value="1"/>
</dbReference>
<keyword evidence="3 6" id="KW-0812">Transmembrane</keyword>
<evidence type="ECO:0000256" key="3">
    <source>
        <dbReference type="ARBA" id="ARBA00022692"/>
    </source>
</evidence>
<dbReference type="PROSITE" id="PS51257">
    <property type="entry name" value="PROKAR_LIPOPROTEIN"/>
    <property type="match status" value="1"/>
</dbReference>
<evidence type="ECO:0000313" key="10">
    <source>
        <dbReference type="Proteomes" id="UP000317638"/>
    </source>
</evidence>
<comment type="similarity">
    <text evidence="2 6">Belongs to the SURF1 family.</text>
</comment>
<evidence type="ECO:0000256" key="5">
    <source>
        <dbReference type="ARBA" id="ARBA00023136"/>
    </source>
</evidence>
<reference evidence="9 10" key="1">
    <citation type="submission" date="2019-07" db="EMBL/GenBank/DDBJ databases">
        <authorList>
            <person name="Zhou L.-Y."/>
        </authorList>
    </citation>
    <scope>NUCLEOTIDE SEQUENCE [LARGE SCALE GENOMIC DNA]</scope>
    <source>
        <strain evidence="9 10">YIM 101269</strain>
    </source>
</reference>
<dbReference type="EMBL" id="VKKG01000002">
    <property type="protein sequence ID" value="TRY18950.1"/>
    <property type="molecule type" value="Genomic_DNA"/>
</dbReference>
<evidence type="ECO:0000256" key="2">
    <source>
        <dbReference type="ARBA" id="ARBA00007165"/>
    </source>
</evidence>
<comment type="subcellular location">
    <subcellularLocation>
        <location evidence="6">Cell membrane</location>
        <topology evidence="6">Multi-pass membrane protein</topology>
    </subcellularLocation>
    <subcellularLocation>
        <location evidence="1">Membrane</location>
    </subcellularLocation>
</comment>
<dbReference type="PROSITE" id="PS50895">
    <property type="entry name" value="SURF1"/>
    <property type="match status" value="1"/>
</dbReference>
<feature type="signal peptide" evidence="8">
    <location>
        <begin position="1"/>
        <end position="21"/>
    </location>
</feature>
<dbReference type="InterPro" id="IPR045214">
    <property type="entry name" value="Surf1/Surf4"/>
</dbReference>